<sequence>MCQLEDGALFKMKREKVKELKPVLELIRNYKSASQETKKQFYVRALDVVYFYEHMEAVKGFHLTSELIRKRAQLAGLPS</sequence>
<evidence type="ECO:0000313" key="2">
    <source>
        <dbReference type="Proteomes" id="UP001620262"/>
    </source>
</evidence>
<gene>
    <name evidence="1" type="ORF">ACI2JU_14965</name>
</gene>
<evidence type="ECO:0008006" key="3">
    <source>
        <dbReference type="Google" id="ProtNLM"/>
    </source>
</evidence>
<name>A0ABW8KZE1_9GAMM</name>
<protein>
    <recommendedName>
        <fullName evidence="3">Integrase</fullName>
    </recommendedName>
</protein>
<dbReference type="RefSeq" id="WP_404675834.1">
    <property type="nucleotide sequence ID" value="NZ_JBJDOT010000021.1"/>
</dbReference>
<reference evidence="1 2" key="1">
    <citation type="submission" date="2024-11" db="EMBL/GenBank/DDBJ databases">
        <title>The Natural Products Discovery Center: Release of the First 8490 Sequenced Strains for Exploring Actinobacteria Biosynthetic Diversity.</title>
        <authorList>
            <person name="Kalkreuter E."/>
            <person name="Kautsar S.A."/>
            <person name="Yang D."/>
            <person name="Bader C.D."/>
            <person name="Teijaro C.N."/>
            <person name="Fluegel L."/>
            <person name="Davis C.M."/>
            <person name="Simpson J.R."/>
            <person name="Lauterbach L."/>
            <person name="Steele A.D."/>
            <person name="Gui C."/>
            <person name="Meng S."/>
            <person name="Li G."/>
            <person name="Viehrig K."/>
            <person name="Ye F."/>
            <person name="Su P."/>
            <person name="Kiefer A.F."/>
            <person name="Nichols A."/>
            <person name="Cepeda A.J."/>
            <person name="Yan W."/>
            <person name="Fan B."/>
            <person name="Jiang Y."/>
            <person name="Adhikari A."/>
            <person name="Zheng C.-J."/>
            <person name="Schuster L."/>
            <person name="Cowan T.M."/>
            <person name="Smanski M.J."/>
            <person name="Chevrette M.G."/>
            <person name="De Carvalho L.P.S."/>
            <person name="Shen B."/>
        </authorList>
    </citation>
    <scope>NUCLEOTIDE SEQUENCE [LARGE SCALE GENOMIC DNA]</scope>
    <source>
        <strain evidence="1 2">NPDC078403</strain>
    </source>
</reference>
<keyword evidence="2" id="KW-1185">Reference proteome</keyword>
<proteinExistence type="predicted"/>
<organism evidence="1 2">
    <name type="scientific">Pseudoalteromonas rhizosphaerae</name>
    <dbReference type="NCBI Taxonomy" id="2518973"/>
    <lineage>
        <taxon>Bacteria</taxon>
        <taxon>Pseudomonadati</taxon>
        <taxon>Pseudomonadota</taxon>
        <taxon>Gammaproteobacteria</taxon>
        <taxon>Alteromonadales</taxon>
        <taxon>Pseudoalteromonadaceae</taxon>
        <taxon>Pseudoalteromonas</taxon>
    </lineage>
</organism>
<dbReference type="EMBL" id="JBJDOT010000021">
    <property type="protein sequence ID" value="MFK3865158.1"/>
    <property type="molecule type" value="Genomic_DNA"/>
</dbReference>
<evidence type="ECO:0000313" key="1">
    <source>
        <dbReference type="EMBL" id="MFK3865158.1"/>
    </source>
</evidence>
<comment type="caution">
    <text evidence="1">The sequence shown here is derived from an EMBL/GenBank/DDBJ whole genome shotgun (WGS) entry which is preliminary data.</text>
</comment>
<dbReference type="Proteomes" id="UP001620262">
    <property type="component" value="Unassembled WGS sequence"/>
</dbReference>
<accession>A0ABW8KZE1</accession>